<protein>
    <recommendedName>
        <fullName evidence="2">Flavodoxin-like fold domain-containing protein</fullName>
    </recommendedName>
</protein>
<evidence type="ECO:0000313" key="3">
    <source>
        <dbReference type="EMBL" id="KRN10084.1"/>
    </source>
</evidence>
<accession>A0A0R2EDE4</accession>
<dbReference type="Pfam" id="PF02525">
    <property type="entry name" value="Flavodoxin_2"/>
    <property type="match status" value="1"/>
</dbReference>
<dbReference type="Gene3D" id="3.40.50.360">
    <property type="match status" value="1"/>
</dbReference>
<dbReference type="PATRIC" id="fig|1046596.6.peg.495"/>
<dbReference type="GO" id="GO:0009055">
    <property type="term" value="F:electron transfer activity"/>
    <property type="evidence" value="ECO:0007669"/>
    <property type="project" value="TreeGrafter"/>
</dbReference>
<dbReference type="PANTHER" id="PTHR47307">
    <property type="entry name" value="GLUTATHIONE-REGULATED POTASSIUM-EFFLUX SYSTEM ANCILLARY PROTEIN KEFG"/>
    <property type="match status" value="1"/>
</dbReference>
<dbReference type="Proteomes" id="UP000050898">
    <property type="component" value="Unassembled WGS sequence"/>
</dbReference>
<dbReference type="PANTHER" id="PTHR47307:SF1">
    <property type="entry name" value="GLUTATHIONE-REGULATED POTASSIUM-EFFLUX SYSTEM ANCILLARY PROTEIN KEFG"/>
    <property type="match status" value="1"/>
</dbReference>
<sequence length="230" mass="26715">MEVAGLKTLVVVAHPEIKDSSTQQFLKEAAELQQNATWLELNNETLNEVTKNRELLRSNQRIILQFPLLWYSAPGILFEWLRLTLQQDDKVWLSGKELGIVVNIGQSEEAYRLGGSVGYSLSSLLSPIGSLANNLGLRLIPYFVIEKFVYQTEAARKRLLVDYLQYLELNQPTNFEERQDWAIKFLKEIRAKEDNPKIKLILNTFIEQKERLSELKDEINLMRKVDDNEY</sequence>
<dbReference type="InterPro" id="IPR029039">
    <property type="entry name" value="Flavoprotein-like_sf"/>
</dbReference>
<proteinExistence type="predicted"/>
<dbReference type="GO" id="GO:0003955">
    <property type="term" value="F:NAD(P)H dehydrogenase (quinone) activity"/>
    <property type="evidence" value="ECO:0007669"/>
    <property type="project" value="TreeGrafter"/>
</dbReference>
<reference evidence="3 4" key="1">
    <citation type="journal article" date="2015" name="Genome Announc.">
        <title>Expanding the biotechnology potential of lactobacilli through comparative genomics of 213 strains and associated genera.</title>
        <authorList>
            <person name="Sun Z."/>
            <person name="Harris H.M."/>
            <person name="McCann A."/>
            <person name="Guo C."/>
            <person name="Argimon S."/>
            <person name="Zhang W."/>
            <person name="Yang X."/>
            <person name="Jeffery I.B."/>
            <person name="Cooney J.C."/>
            <person name="Kagawa T.F."/>
            <person name="Liu W."/>
            <person name="Song Y."/>
            <person name="Salvetti E."/>
            <person name="Wrobel A."/>
            <person name="Rasinkangas P."/>
            <person name="Parkhill J."/>
            <person name="Rea M.C."/>
            <person name="O'Sullivan O."/>
            <person name="Ritari J."/>
            <person name="Douillard F.P."/>
            <person name="Paul Ross R."/>
            <person name="Yang R."/>
            <person name="Briner A.E."/>
            <person name="Felis G.E."/>
            <person name="de Vos W.M."/>
            <person name="Barrangou R."/>
            <person name="Klaenhammer T.R."/>
            <person name="Caufield P.W."/>
            <person name="Cui Y."/>
            <person name="Zhang H."/>
            <person name="O'Toole P.W."/>
        </authorList>
    </citation>
    <scope>NUCLEOTIDE SEQUENCE [LARGE SCALE GENOMIC DNA]</scope>
    <source>
        <strain evidence="3 4">DSM 20444</strain>
    </source>
</reference>
<dbReference type="InterPro" id="IPR046980">
    <property type="entry name" value="KefG/KefF"/>
</dbReference>
<organism evidence="3 4">
    <name type="scientific">Liquorilactobacillus mali KCTC 3596 = DSM 20444</name>
    <dbReference type="NCBI Taxonomy" id="1046596"/>
    <lineage>
        <taxon>Bacteria</taxon>
        <taxon>Bacillati</taxon>
        <taxon>Bacillota</taxon>
        <taxon>Bacilli</taxon>
        <taxon>Lactobacillales</taxon>
        <taxon>Lactobacillaceae</taxon>
        <taxon>Liquorilactobacillus</taxon>
    </lineage>
</organism>
<dbReference type="EMBL" id="AYYH01000014">
    <property type="protein sequence ID" value="KRN10084.1"/>
    <property type="molecule type" value="Genomic_DNA"/>
</dbReference>
<dbReference type="InterPro" id="IPR003680">
    <property type="entry name" value="Flavodoxin_fold"/>
</dbReference>
<dbReference type="OrthoDB" id="9798454at2"/>
<comment type="caution">
    <text evidence="3">The sequence shown here is derived from an EMBL/GenBank/DDBJ whole genome shotgun (WGS) entry which is preliminary data.</text>
</comment>
<feature type="domain" description="Flavodoxin-like fold" evidence="2">
    <location>
        <begin position="7"/>
        <end position="166"/>
    </location>
</feature>
<name>A0A0R2EDE4_9LACO</name>
<dbReference type="GO" id="GO:0010181">
    <property type="term" value="F:FMN binding"/>
    <property type="evidence" value="ECO:0007669"/>
    <property type="project" value="TreeGrafter"/>
</dbReference>
<evidence type="ECO:0000259" key="2">
    <source>
        <dbReference type="Pfam" id="PF02525"/>
    </source>
</evidence>
<keyword evidence="4" id="KW-1185">Reference proteome</keyword>
<gene>
    <name evidence="3" type="ORF">FD00_GL000466</name>
</gene>
<dbReference type="AlphaFoldDB" id="A0A0R2EDE4"/>
<dbReference type="SUPFAM" id="SSF52218">
    <property type="entry name" value="Flavoproteins"/>
    <property type="match status" value="1"/>
</dbReference>
<keyword evidence="1" id="KW-0560">Oxidoreductase</keyword>
<evidence type="ECO:0000313" key="4">
    <source>
        <dbReference type="Proteomes" id="UP000050898"/>
    </source>
</evidence>
<evidence type="ECO:0000256" key="1">
    <source>
        <dbReference type="ARBA" id="ARBA00023002"/>
    </source>
</evidence>